<evidence type="ECO:0000259" key="18">
    <source>
        <dbReference type="Pfam" id="PF04561"/>
    </source>
</evidence>
<keyword evidence="7 14" id="KW-0548">Nucleotidyltransferase</keyword>
<evidence type="ECO:0000256" key="10">
    <source>
        <dbReference type="ARBA" id="ARBA00023125"/>
    </source>
</evidence>
<comment type="caution">
    <text evidence="23">The sequence shown here is derived from an EMBL/GenBank/DDBJ whole genome shotgun (WGS) entry which is preliminary data.</text>
</comment>
<dbReference type="InterPro" id="IPR015712">
    <property type="entry name" value="DNA-dir_RNA_pol_su2"/>
</dbReference>
<keyword evidence="11 14" id="KW-0804">Transcription</keyword>
<dbReference type="GO" id="GO:0003899">
    <property type="term" value="F:DNA-directed RNA polymerase activity"/>
    <property type="evidence" value="ECO:0007669"/>
    <property type="project" value="UniProtKB-EC"/>
</dbReference>
<proteinExistence type="inferred from homology"/>
<feature type="domain" description="RNA polymerase Rpb2" evidence="20">
    <location>
        <begin position="437"/>
        <end position="501"/>
    </location>
</feature>
<dbReference type="InterPro" id="IPR019969">
    <property type="entry name" value="RNAP_Rpo2"/>
</dbReference>
<evidence type="ECO:0000256" key="4">
    <source>
        <dbReference type="ARBA" id="ARBA00022478"/>
    </source>
</evidence>
<dbReference type="NCBIfam" id="TIGR03670">
    <property type="entry name" value="rpoB_arch"/>
    <property type="match status" value="1"/>
</dbReference>
<evidence type="ECO:0000256" key="1">
    <source>
        <dbReference type="ARBA" id="ARBA00001947"/>
    </source>
</evidence>
<dbReference type="GO" id="GO:0006351">
    <property type="term" value="P:DNA-templated transcription"/>
    <property type="evidence" value="ECO:0007669"/>
    <property type="project" value="InterPro"/>
</dbReference>
<evidence type="ECO:0000256" key="13">
    <source>
        <dbReference type="RuleBase" id="RU000434"/>
    </source>
</evidence>
<evidence type="ECO:0000256" key="3">
    <source>
        <dbReference type="ARBA" id="ARBA00006835"/>
    </source>
</evidence>
<dbReference type="InterPro" id="IPR037034">
    <property type="entry name" value="RNA_pol_Rpb2_2_sf"/>
</dbReference>
<evidence type="ECO:0000256" key="14">
    <source>
        <dbReference type="RuleBase" id="RU363031"/>
    </source>
</evidence>
<dbReference type="GO" id="GO:0032549">
    <property type="term" value="F:ribonucleoside binding"/>
    <property type="evidence" value="ECO:0007669"/>
    <property type="project" value="InterPro"/>
</dbReference>
<evidence type="ECO:0000259" key="20">
    <source>
        <dbReference type="Pfam" id="PF04565"/>
    </source>
</evidence>
<feature type="domain" description="RNA polymerase Rpb2" evidence="18">
    <location>
        <begin position="195"/>
        <end position="369"/>
    </location>
</feature>
<dbReference type="EMBL" id="DTFF01000022">
    <property type="protein sequence ID" value="HGI87268.1"/>
    <property type="molecule type" value="Genomic_DNA"/>
</dbReference>
<dbReference type="Pfam" id="PF04565">
    <property type="entry name" value="RNA_pol_Rpb2_3"/>
    <property type="match status" value="1"/>
</dbReference>
<evidence type="ECO:0000256" key="9">
    <source>
        <dbReference type="ARBA" id="ARBA00022833"/>
    </source>
</evidence>
<dbReference type="Gene3D" id="3.90.1800.10">
    <property type="entry name" value="RNA polymerase alpha subunit dimerisation domain"/>
    <property type="match status" value="1"/>
</dbReference>
<keyword evidence="4 14" id="KW-0240">DNA-directed RNA polymerase</keyword>
<accession>A0A7C4FH16</accession>
<dbReference type="Pfam" id="PF04567">
    <property type="entry name" value="RNA_pol_Rpb2_5"/>
    <property type="match status" value="1"/>
</dbReference>
<protein>
    <recommendedName>
        <fullName evidence="14">DNA-directed RNA polymerase subunit beta</fullName>
        <ecNumber evidence="14">2.7.7.6</ecNumber>
    </recommendedName>
</protein>
<dbReference type="NCBIfam" id="NF006335">
    <property type="entry name" value="PRK08565.1"/>
    <property type="match status" value="1"/>
</dbReference>
<comment type="catalytic activity">
    <reaction evidence="12 14">
        <text>RNA(n) + a ribonucleoside 5'-triphosphate = RNA(n+1) + diphosphate</text>
        <dbReference type="Rhea" id="RHEA:21248"/>
        <dbReference type="Rhea" id="RHEA-COMP:14527"/>
        <dbReference type="Rhea" id="RHEA-COMP:17342"/>
        <dbReference type="ChEBI" id="CHEBI:33019"/>
        <dbReference type="ChEBI" id="CHEBI:61557"/>
        <dbReference type="ChEBI" id="CHEBI:140395"/>
        <dbReference type="EC" id="2.7.7.6"/>
    </reaction>
</comment>
<evidence type="ECO:0000259" key="19">
    <source>
        <dbReference type="Pfam" id="PF04563"/>
    </source>
</evidence>
<dbReference type="GO" id="GO:0000428">
    <property type="term" value="C:DNA-directed RNA polymerase complex"/>
    <property type="evidence" value="ECO:0007669"/>
    <property type="project" value="UniProtKB-KW"/>
</dbReference>
<dbReference type="GO" id="GO:0008270">
    <property type="term" value="F:zinc ion binding"/>
    <property type="evidence" value="ECO:0007669"/>
    <property type="project" value="InterPro"/>
</dbReference>
<dbReference type="InterPro" id="IPR037033">
    <property type="entry name" value="DNA-dir_RNAP_su2_hyb_sf"/>
</dbReference>
<feature type="domain" description="RNA polymerase beta subunit protrusion" evidence="19">
    <location>
        <begin position="47"/>
        <end position="416"/>
    </location>
</feature>
<evidence type="ECO:0000259" key="16">
    <source>
        <dbReference type="Pfam" id="PF00562"/>
    </source>
</evidence>
<keyword evidence="5" id="KW-0963">Cytoplasm</keyword>
<dbReference type="InterPro" id="IPR007645">
    <property type="entry name" value="RNA_pol_Rpb2_3"/>
</dbReference>
<evidence type="ECO:0000256" key="11">
    <source>
        <dbReference type="ARBA" id="ARBA00023163"/>
    </source>
</evidence>
<reference evidence="23" key="1">
    <citation type="journal article" date="2020" name="mSystems">
        <title>Genome- and Community-Level Interaction Insights into Carbon Utilization and Element Cycling Functions of Hydrothermarchaeota in Hydrothermal Sediment.</title>
        <authorList>
            <person name="Zhou Z."/>
            <person name="Liu Y."/>
            <person name="Xu W."/>
            <person name="Pan J."/>
            <person name="Luo Z.H."/>
            <person name="Li M."/>
        </authorList>
    </citation>
    <scope>NUCLEOTIDE SEQUENCE [LARGE SCALE GENOMIC DNA]</scope>
    <source>
        <strain evidence="23">SpSt-732</strain>
    </source>
</reference>
<evidence type="ECO:0000256" key="15">
    <source>
        <dbReference type="SAM" id="MobiDB-lite"/>
    </source>
</evidence>
<dbReference type="InterPro" id="IPR007642">
    <property type="entry name" value="RNA_pol_Rpb2_2"/>
</dbReference>
<evidence type="ECO:0000256" key="8">
    <source>
        <dbReference type="ARBA" id="ARBA00022723"/>
    </source>
</evidence>
<dbReference type="Pfam" id="PF04560">
    <property type="entry name" value="RNA_pol_Rpb2_7"/>
    <property type="match status" value="1"/>
</dbReference>
<dbReference type="InterPro" id="IPR007120">
    <property type="entry name" value="DNA-dir_RNAP_su2_dom"/>
</dbReference>
<dbReference type="PANTHER" id="PTHR20856">
    <property type="entry name" value="DNA-DIRECTED RNA POLYMERASE I SUBUNIT 2"/>
    <property type="match status" value="1"/>
</dbReference>
<feature type="domain" description="RNA polymerase Rpb2" evidence="21">
    <location>
        <begin position="545"/>
        <end position="608"/>
    </location>
</feature>
<dbReference type="GO" id="GO:0003677">
    <property type="term" value="F:DNA binding"/>
    <property type="evidence" value="ECO:0007669"/>
    <property type="project" value="UniProtKB-KW"/>
</dbReference>
<evidence type="ECO:0000256" key="2">
    <source>
        <dbReference type="ARBA" id="ARBA00004496"/>
    </source>
</evidence>
<dbReference type="Pfam" id="PF04561">
    <property type="entry name" value="RNA_pol_Rpb2_2"/>
    <property type="match status" value="1"/>
</dbReference>
<dbReference type="Gene3D" id="3.90.1100.10">
    <property type="match status" value="1"/>
</dbReference>
<dbReference type="FunFam" id="2.40.270.10:FF:000006">
    <property type="entry name" value="DNA-directed RNA polymerase subunit beta"/>
    <property type="match status" value="1"/>
</dbReference>
<dbReference type="CDD" id="cd00653">
    <property type="entry name" value="RNA_pol_B_RPB2"/>
    <property type="match status" value="1"/>
</dbReference>
<evidence type="ECO:0000259" key="17">
    <source>
        <dbReference type="Pfam" id="PF04560"/>
    </source>
</evidence>
<dbReference type="NCBIfam" id="NF007175">
    <property type="entry name" value="PRK09606.1"/>
    <property type="match status" value="1"/>
</dbReference>
<dbReference type="Gene3D" id="2.40.270.10">
    <property type="entry name" value="DNA-directed RNA polymerase, subunit 2, domain 6"/>
    <property type="match status" value="1"/>
</dbReference>
<evidence type="ECO:0000256" key="7">
    <source>
        <dbReference type="ARBA" id="ARBA00022695"/>
    </source>
</evidence>
<name>A0A7C4FH16_9CREN</name>
<dbReference type="InterPro" id="IPR007647">
    <property type="entry name" value="RNA_pol_Rpb2_5"/>
</dbReference>
<evidence type="ECO:0000256" key="6">
    <source>
        <dbReference type="ARBA" id="ARBA00022679"/>
    </source>
</evidence>
<dbReference type="Gene3D" id="3.90.1070.20">
    <property type="match status" value="1"/>
</dbReference>
<keyword evidence="8" id="KW-0479">Metal-binding</keyword>
<dbReference type="GO" id="GO:0005737">
    <property type="term" value="C:cytoplasm"/>
    <property type="evidence" value="ECO:0007669"/>
    <property type="project" value="UniProtKB-SubCell"/>
</dbReference>
<evidence type="ECO:0000259" key="22">
    <source>
        <dbReference type="Pfam" id="PF04567"/>
    </source>
</evidence>
<feature type="domain" description="RNA polymerase Rpb2" evidence="17">
    <location>
        <begin position="1049"/>
        <end position="1139"/>
    </location>
</feature>
<dbReference type="InterPro" id="IPR007121">
    <property type="entry name" value="RNA_pol_bsu_CS"/>
</dbReference>
<comment type="subcellular location">
    <subcellularLocation>
        <location evidence="2">Cytoplasm</location>
    </subcellularLocation>
</comment>
<evidence type="ECO:0000313" key="23">
    <source>
        <dbReference type="EMBL" id="HGI87268.1"/>
    </source>
</evidence>
<feature type="region of interest" description="Disordered" evidence="15">
    <location>
        <begin position="1"/>
        <end position="24"/>
    </location>
</feature>
<dbReference type="EC" id="2.7.7.6" evidence="14"/>
<dbReference type="InterPro" id="IPR007646">
    <property type="entry name" value="RNA_pol_Rpb2_4"/>
</dbReference>
<feature type="domain" description="DNA-directed RNA polymerase subunit 2 hybrid-binding" evidence="16">
    <location>
        <begin position="676"/>
        <end position="1047"/>
    </location>
</feature>
<evidence type="ECO:0000256" key="12">
    <source>
        <dbReference type="ARBA" id="ARBA00048552"/>
    </source>
</evidence>
<dbReference type="Gene3D" id="2.40.50.150">
    <property type="match status" value="1"/>
</dbReference>
<evidence type="ECO:0000256" key="5">
    <source>
        <dbReference type="ARBA" id="ARBA00022490"/>
    </source>
</evidence>
<evidence type="ECO:0000259" key="21">
    <source>
        <dbReference type="Pfam" id="PF04566"/>
    </source>
</evidence>
<gene>
    <name evidence="23" type="ORF">ENV14_02560</name>
</gene>
<feature type="domain" description="RNA polymerase Rpb2" evidence="22">
    <location>
        <begin position="628"/>
        <end position="660"/>
    </location>
</feature>
<keyword evidence="6 14" id="KW-0808">Transferase</keyword>
<feature type="compositionally biased region" description="Polar residues" evidence="15">
    <location>
        <begin position="1"/>
        <end position="18"/>
    </location>
</feature>
<dbReference type="Pfam" id="PF00562">
    <property type="entry name" value="RNA_pol_Rpb2_6"/>
    <property type="match status" value="1"/>
</dbReference>
<dbReference type="Gene3D" id="3.90.1110.10">
    <property type="entry name" value="RNA polymerase Rpb2, domain 2"/>
    <property type="match status" value="1"/>
</dbReference>
<organism evidence="23">
    <name type="scientific">Ignisphaera aggregans</name>
    <dbReference type="NCBI Taxonomy" id="334771"/>
    <lineage>
        <taxon>Archaea</taxon>
        <taxon>Thermoproteota</taxon>
        <taxon>Thermoprotei</taxon>
        <taxon>Desulfurococcales</taxon>
        <taxon>Desulfurococcaceae</taxon>
        <taxon>Ignisphaera</taxon>
    </lineage>
</organism>
<comment type="similarity">
    <text evidence="3 13">Belongs to the RNA polymerase beta chain family.</text>
</comment>
<keyword evidence="9" id="KW-0862">Zinc</keyword>
<sequence length="1149" mass="128473">MSSIAIVSGEKISSSTGPIPQAHPISKVLSPDDRWAVIEAFIREKGITRHHIESFNTFISRTLKDIVMEEPVIETSIPGFKLIIKGFRLGEPQVREVDGSVNRSITPMECRHRDLTYAVPLYITVVPVENNVAGSPTEVLVGEIPIMIKSSLDPLSKMSEEELIKIGEDPKDPGGYFIIDGTERIVVAQEDLAPNRVLVDYGQEGLNITHTAKVVSSTTGFRVPIILDRHKDGTFHVSFPAVPGKIPLIIMMRALGLEADRDIALAVSPDPEVQAELFASFVQASDIATVEDALDYIGSRVAIGQARESRIERAKYIIDNYFLPHLGAKPEDRLKKALFLGQMACKLIEFVLGRRPADDKDHYANKRIKLAGDMLALLFRVAFKAFLRDLRYQIERAKVKERRINIALYARSDIVTERIRHAMATGTWIGGRTGVSQILDRTNWLSSLSHMRRVVSPLSRSQPHFEARDLHGTQFGRLCPFETPEGPNCGLVKNLALMATISVGVPEEEVLSTLYSLGLVLLVEVYNKLRSGEIDYEALSKWSKVFLNGTLVGYHPDGEALVKELRSLRRAGKIHYEVNVAHYKTQYVNEVYVNCDAGRILRPLFVVEQGKIRITKEHIERLRHGEPFEMLLKEGAVELLDAEEEENTLIAVNPEEVTPETTHVEIWPSAIMGVAASTIPYAEHNQSPRNAYQSAMAKQALGFYMANFILRVDTRSHILHYPQVPLVQTRALSIIGYNDRPSGQNMVVAVMSYSGYNMEDAIIMNKSSVDRGLARSNFFRLYSTEELKYPGGQEDRVEIPDTKALGYRGKEAYLKLEEDGIAKVEVMVRGGEALIGKTSPPRFVEEFRGYGILAQRRKDSSVTVRHGEVGWVDAAFISTSSEGYRIIKVKVRDLRIPEIGDKFASRHGQKGVVGALIPQYDMPYTVEGITPDVIINPHALPSRMTLGQLMESIAGKVAALRGRFVDGTPFFEESIEDLKKQLLVFGYPLDGTEPVYDGRTGEFIGNAVFIGVVYYQKLHHMVADKIHARSKGPVQLLTRQPTEGRAREGGLRFGEMERDTLIGHGASALLEERMIESSDKTVIYVCEHCGFIGWYNKKKEVYECPIHGDKGVLHPVAVPYAFKLLIQELMSLGIKPRLLLTEKHKRYAS</sequence>
<dbReference type="SUPFAM" id="SSF64484">
    <property type="entry name" value="beta and beta-prime subunits of DNA dependent RNA-polymerase"/>
    <property type="match status" value="1"/>
</dbReference>
<comment type="cofactor">
    <cofactor evidence="1">
        <name>Zn(2+)</name>
        <dbReference type="ChEBI" id="CHEBI:29105"/>
    </cofactor>
</comment>
<keyword evidence="10" id="KW-0238">DNA-binding</keyword>
<dbReference type="Pfam" id="PF04566">
    <property type="entry name" value="RNA_pol_Rpb2_4"/>
    <property type="match status" value="1"/>
</dbReference>
<dbReference type="InterPro" id="IPR007644">
    <property type="entry name" value="RNA_pol_bsu_protrusion"/>
</dbReference>
<dbReference type="InterPro" id="IPR014724">
    <property type="entry name" value="RNA_pol_RPB2_OB-fold"/>
</dbReference>
<dbReference type="Pfam" id="PF04563">
    <property type="entry name" value="RNA_pol_Rpb2_1"/>
    <property type="match status" value="1"/>
</dbReference>
<dbReference type="PROSITE" id="PS01166">
    <property type="entry name" value="RNA_POL_BETA"/>
    <property type="match status" value="1"/>
</dbReference>
<dbReference type="AlphaFoldDB" id="A0A7C4FH16"/>
<comment type="function">
    <text evidence="14">DNA-dependent RNA polymerase catalyzes the transcription of DNA into RNA using the four ribonucleoside triphosphates as substrates.</text>
</comment>
<dbReference type="InterPro" id="IPR007641">
    <property type="entry name" value="RNA_pol_Rpb2_7"/>
</dbReference>